<reference evidence="1" key="2">
    <citation type="journal article" date="2015" name="Fish Shellfish Immunol.">
        <title>Early steps in the European eel (Anguilla anguilla)-Vibrio vulnificus interaction in the gills: Role of the RtxA13 toxin.</title>
        <authorList>
            <person name="Callol A."/>
            <person name="Pajuelo D."/>
            <person name="Ebbesson L."/>
            <person name="Teles M."/>
            <person name="MacKenzie S."/>
            <person name="Amaro C."/>
        </authorList>
    </citation>
    <scope>NUCLEOTIDE SEQUENCE</scope>
</reference>
<dbReference type="AlphaFoldDB" id="A0A0E9S5V9"/>
<accession>A0A0E9S5V9</accession>
<dbReference type="EMBL" id="GBXM01071896">
    <property type="protein sequence ID" value="JAH36681.1"/>
    <property type="molecule type" value="Transcribed_RNA"/>
</dbReference>
<evidence type="ECO:0000313" key="1">
    <source>
        <dbReference type="EMBL" id="JAH36681.1"/>
    </source>
</evidence>
<reference evidence="1" key="1">
    <citation type="submission" date="2014-11" db="EMBL/GenBank/DDBJ databases">
        <authorList>
            <person name="Amaro Gonzalez C."/>
        </authorList>
    </citation>
    <scope>NUCLEOTIDE SEQUENCE</scope>
</reference>
<proteinExistence type="predicted"/>
<sequence>MLMMMEELLFWTLIIRILLFG</sequence>
<organism evidence="1">
    <name type="scientific">Anguilla anguilla</name>
    <name type="common">European freshwater eel</name>
    <name type="synonym">Muraena anguilla</name>
    <dbReference type="NCBI Taxonomy" id="7936"/>
    <lineage>
        <taxon>Eukaryota</taxon>
        <taxon>Metazoa</taxon>
        <taxon>Chordata</taxon>
        <taxon>Craniata</taxon>
        <taxon>Vertebrata</taxon>
        <taxon>Euteleostomi</taxon>
        <taxon>Actinopterygii</taxon>
        <taxon>Neopterygii</taxon>
        <taxon>Teleostei</taxon>
        <taxon>Anguilliformes</taxon>
        <taxon>Anguillidae</taxon>
        <taxon>Anguilla</taxon>
    </lineage>
</organism>
<name>A0A0E9S5V9_ANGAN</name>
<protein>
    <submittedName>
        <fullName evidence="1">Uncharacterized protein</fullName>
    </submittedName>
</protein>